<dbReference type="HOGENOM" id="CLU_2195253_0_0_5"/>
<evidence type="ECO:0000256" key="2">
    <source>
        <dbReference type="SAM" id="SignalP"/>
    </source>
</evidence>
<name>A0A0A7PK66_9SPHN</name>
<accession>A0A0A7PK66</accession>
<feature type="chain" id="PRO_5002042557" description="Secreted protein" evidence="2">
    <location>
        <begin position="24"/>
        <end position="126"/>
    </location>
</feature>
<organism evidence="3 4">
    <name type="scientific">Sphingopyxis fribergensis</name>
    <dbReference type="NCBI Taxonomy" id="1515612"/>
    <lineage>
        <taxon>Bacteria</taxon>
        <taxon>Pseudomonadati</taxon>
        <taxon>Pseudomonadota</taxon>
        <taxon>Alphaproteobacteria</taxon>
        <taxon>Sphingomonadales</taxon>
        <taxon>Sphingomonadaceae</taxon>
        <taxon>Sphingopyxis</taxon>
    </lineage>
</organism>
<dbReference type="EMBL" id="CP009122">
    <property type="protein sequence ID" value="AJA08322.1"/>
    <property type="molecule type" value="Genomic_DNA"/>
</dbReference>
<sequence>MLRSRFLGAAVVAALLLPAPAFARRHDDWHDDHRHHDRDGDAAAGAALAIGIVGIAAAISAKKKRKAEEQRDAYRYGYGNSYGSDYFSPSRDVSCYRSERRCFVRDQFSYGWTESQFGYDPHRRGY</sequence>
<evidence type="ECO:0000313" key="4">
    <source>
        <dbReference type="Proteomes" id="UP000030907"/>
    </source>
</evidence>
<feature type="signal peptide" evidence="2">
    <location>
        <begin position="1"/>
        <end position="23"/>
    </location>
</feature>
<proteinExistence type="predicted"/>
<evidence type="ECO:0000256" key="1">
    <source>
        <dbReference type="SAM" id="Phobius"/>
    </source>
</evidence>
<keyword evidence="1" id="KW-0472">Membrane</keyword>
<keyword evidence="1" id="KW-1133">Transmembrane helix</keyword>
<reference evidence="3 4" key="1">
    <citation type="journal article" date="2015" name="Int. J. Syst. Evol. Microbiol.">
        <title>Description of Sphingopyxis fribergensis sp. nov. - a soil bacterium with the ability to degrade styrene and phenylacetic acid.</title>
        <authorList>
            <person name="Oelschlagel M."/>
            <person name="Ruckert C."/>
            <person name="Kalinowski J."/>
            <person name="Schmidt G."/>
            <person name="Schlomann M."/>
            <person name="Tischler D."/>
        </authorList>
    </citation>
    <scope>NUCLEOTIDE SEQUENCE [LARGE SCALE GENOMIC DNA]</scope>
    <source>
        <strain evidence="3 4">Kp5.2</strain>
    </source>
</reference>
<feature type="transmembrane region" description="Helical" evidence="1">
    <location>
        <begin position="42"/>
        <end position="61"/>
    </location>
</feature>
<dbReference type="STRING" id="1515612.SKP52_07000"/>
<dbReference type="AlphaFoldDB" id="A0A0A7PK66"/>
<keyword evidence="4" id="KW-1185">Reference proteome</keyword>
<dbReference type="KEGG" id="sphk:SKP52_07000"/>
<keyword evidence="1" id="KW-0812">Transmembrane</keyword>
<protein>
    <recommendedName>
        <fullName evidence="5">Secreted protein</fullName>
    </recommendedName>
</protein>
<evidence type="ECO:0000313" key="3">
    <source>
        <dbReference type="EMBL" id="AJA08322.1"/>
    </source>
</evidence>
<evidence type="ECO:0008006" key="5">
    <source>
        <dbReference type="Google" id="ProtNLM"/>
    </source>
</evidence>
<dbReference type="Proteomes" id="UP000030907">
    <property type="component" value="Chromosome"/>
</dbReference>
<gene>
    <name evidence="3" type="ORF">SKP52_07000</name>
</gene>
<keyword evidence="2" id="KW-0732">Signal</keyword>